<dbReference type="SUPFAM" id="SSF50630">
    <property type="entry name" value="Acid proteases"/>
    <property type="match status" value="1"/>
</dbReference>
<gene>
    <name evidence="3" type="ORF">LSP00402_LOCUS11062</name>
</gene>
<reference evidence="3" key="1">
    <citation type="submission" date="2021-01" db="EMBL/GenBank/DDBJ databases">
        <authorList>
            <person name="Corre E."/>
            <person name="Pelletier E."/>
            <person name="Niang G."/>
            <person name="Scheremetjew M."/>
            <person name="Finn R."/>
            <person name="Kale V."/>
            <person name="Holt S."/>
            <person name="Cochrane G."/>
            <person name="Meng A."/>
            <person name="Brown T."/>
            <person name="Cohen L."/>
        </authorList>
    </citation>
    <scope>NUCLEOTIDE SEQUENCE</scope>
    <source>
        <strain evidence="3">CCMP622</strain>
    </source>
</reference>
<organism evidence="3">
    <name type="scientific">Lotharella oceanica</name>
    <dbReference type="NCBI Taxonomy" id="641309"/>
    <lineage>
        <taxon>Eukaryota</taxon>
        <taxon>Sar</taxon>
        <taxon>Rhizaria</taxon>
        <taxon>Cercozoa</taxon>
        <taxon>Chlorarachniophyceae</taxon>
        <taxon>Lotharella</taxon>
    </lineage>
</organism>
<evidence type="ECO:0000256" key="1">
    <source>
        <dbReference type="ARBA" id="ARBA00022801"/>
    </source>
</evidence>
<dbReference type="AlphaFoldDB" id="A0A7S2XAZ2"/>
<dbReference type="Gene3D" id="2.40.70.10">
    <property type="entry name" value="Acid Proteases"/>
    <property type="match status" value="1"/>
</dbReference>
<dbReference type="EMBL" id="HBHP01017847">
    <property type="protein sequence ID" value="CAD9766232.1"/>
    <property type="molecule type" value="Transcribed_RNA"/>
</dbReference>
<dbReference type="GO" id="GO:0006508">
    <property type="term" value="P:proteolysis"/>
    <property type="evidence" value="ECO:0007669"/>
    <property type="project" value="InterPro"/>
</dbReference>
<name>A0A7S2XAZ2_9EUKA</name>
<proteinExistence type="predicted"/>
<dbReference type="GO" id="GO:0004190">
    <property type="term" value="F:aspartic-type endopeptidase activity"/>
    <property type="evidence" value="ECO:0007669"/>
    <property type="project" value="InterPro"/>
</dbReference>
<evidence type="ECO:0000313" key="3">
    <source>
        <dbReference type="EMBL" id="CAD9766232.1"/>
    </source>
</evidence>
<feature type="domain" description="Peptidase A2" evidence="2">
    <location>
        <begin position="17"/>
        <end position="106"/>
    </location>
</feature>
<evidence type="ECO:0000259" key="2">
    <source>
        <dbReference type="PROSITE" id="PS50175"/>
    </source>
</evidence>
<dbReference type="Pfam" id="PF13650">
    <property type="entry name" value="Asp_protease_2"/>
    <property type="match status" value="1"/>
</dbReference>
<sequence>MHSKQVILPVTIEGHRIRAIIDTGSMVSTIGLKFATDHHLSERITASILGDFIKVSGVGGTVGIEGYMKARLEVLDSEVKWEFLVLENVQIQDSLFSPTMILGVEPRHSVIIRTEKQRNTCTLRYCLRRITDDNMQGWIFLLNTTAA</sequence>
<keyword evidence="1" id="KW-0378">Hydrolase</keyword>
<dbReference type="CDD" id="cd00303">
    <property type="entry name" value="retropepsin_like"/>
    <property type="match status" value="1"/>
</dbReference>
<protein>
    <recommendedName>
        <fullName evidence="2">Peptidase A2 domain-containing protein</fullName>
    </recommendedName>
</protein>
<accession>A0A7S2XAZ2</accession>
<dbReference type="PROSITE" id="PS50175">
    <property type="entry name" value="ASP_PROT_RETROV"/>
    <property type="match status" value="1"/>
</dbReference>
<dbReference type="InterPro" id="IPR001995">
    <property type="entry name" value="Peptidase_A2_cat"/>
</dbReference>
<dbReference type="InterPro" id="IPR021109">
    <property type="entry name" value="Peptidase_aspartic_dom_sf"/>
</dbReference>